<organism evidence="1">
    <name type="scientific">Siphoviridae sp. ctDhw1</name>
    <dbReference type="NCBI Taxonomy" id="2827813"/>
    <lineage>
        <taxon>Viruses</taxon>
        <taxon>Duplodnaviria</taxon>
        <taxon>Heunggongvirae</taxon>
        <taxon>Uroviricota</taxon>
        <taxon>Caudoviricetes</taxon>
    </lineage>
</organism>
<protein>
    <submittedName>
        <fullName evidence="1">Uncharacterized protein</fullName>
    </submittedName>
</protein>
<dbReference type="EMBL" id="BK032602">
    <property type="protein sequence ID" value="DAF50826.1"/>
    <property type="molecule type" value="Genomic_DNA"/>
</dbReference>
<proteinExistence type="predicted"/>
<name>A0A8S5SJU8_9CAUD</name>
<accession>A0A8S5SJU8</accession>
<sequence>MELTDKVAINNLCGWALYFKRENGVGDIRIPANAKNFSQLDVAEVQMQIQRGNPLFVGDGTSNQGDHARLFIVDDKQRKALLGYGEESTQDAVVLNEESVKALLAIRGKEAFNARLNELVSTTAEKKMIVQIAKECGGDDVAAWKMAAINELADTNTI</sequence>
<reference evidence="1" key="1">
    <citation type="journal article" date="2021" name="Proc. Natl. Acad. Sci. U.S.A.">
        <title>A Catalog of Tens of Thousands of Viruses from Human Metagenomes Reveals Hidden Associations with Chronic Diseases.</title>
        <authorList>
            <person name="Tisza M.J."/>
            <person name="Buck C.B."/>
        </authorList>
    </citation>
    <scope>NUCLEOTIDE SEQUENCE</scope>
    <source>
        <strain evidence="1">CtDhw1</strain>
    </source>
</reference>
<evidence type="ECO:0000313" key="1">
    <source>
        <dbReference type="EMBL" id="DAF50826.1"/>
    </source>
</evidence>